<evidence type="ECO:0000256" key="3">
    <source>
        <dbReference type="ARBA" id="ARBA00023004"/>
    </source>
</evidence>
<dbReference type="RefSeq" id="WP_289412119.1">
    <property type="nucleotide sequence ID" value="NZ_JAQIBD010000001.1"/>
</dbReference>
<sequence length="126" mass="15234">MQDNLQLNIPLMDKMHDDFLDLLSTIKSCNDSEFLQHFEEIINHTKEHFASEESIMTEQNFYGRQEHLDEHINLLNEMIYFYEKARKFPTFGKPYINDYAYEKFKRHIINIDSQFAMFLKEQNISS</sequence>
<evidence type="ECO:0000313" key="5">
    <source>
        <dbReference type="EMBL" id="MDM5270843.1"/>
    </source>
</evidence>
<dbReference type="Gene3D" id="1.20.120.50">
    <property type="entry name" value="Hemerythrin-like"/>
    <property type="match status" value="1"/>
</dbReference>
<dbReference type="SUPFAM" id="SSF47188">
    <property type="entry name" value="Hemerythrin-like"/>
    <property type="match status" value="1"/>
</dbReference>
<gene>
    <name evidence="5" type="ORF">PGH07_01475</name>
</gene>
<dbReference type="InterPro" id="IPR016131">
    <property type="entry name" value="Haemerythrin_Fe_BS"/>
</dbReference>
<evidence type="ECO:0000313" key="6">
    <source>
        <dbReference type="Proteomes" id="UP001169069"/>
    </source>
</evidence>
<dbReference type="Proteomes" id="UP001169069">
    <property type="component" value="Unassembled WGS sequence"/>
</dbReference>
<dbReference type="EMBL" id="JAQIBD010000001">
    <property type="protein sequence ID" value="MDM5270843.1"/>
    <property type="molecule type" value="Genomic_DNA"/>
</dbReference>
<dbReference type="PROSITE" id="PS00550">
    <property type="entry name" value="HEMERYTHRINS"/>
    <property type="match status" value="1"/>
</dbReference>
<dbReference type="Pfam" id="PF01814">
    <property type="entry name" value="Hemerythrin"/>
    <property type="match status" value="1"/>
</dbReference>
<proteinExistence type="inferred from homology"/>
<evidence type="ECO:0000256" key="1">
    <source>
        <dbReference type="ARBA" id="ARBA00010587"/>
    </source>
</evidence>
<name>A0ABT7QVG9_9BACT</name>
<keyword evidence="6" id="KW-1185">Reference proteome</keyword>
<protein>
    <submittedName>
        <fullName evidence="5">Hemerythrin</fullName>
    </submittedName>
</protein>
<dbReference type="CDD" id="cd12107">
    <property type="entry name" value="Hemerythrin"/>
    <property type="match status" value="1"/>
</dbReference>
<organism evidence="5 6">
    <name type="scientific">Sulfurovum zhangzhouensis</name>
    <dbReference type="NCBI Taxonomy" id="3019067"/>
    <lineage>
        <taxon>Bacteria</taxon>
        <taxon>Pseudomonadati</taxon>
        <taxon>Campylobacterota</taxon>
        <taxon>Epsilonproteobacteria</taxon>
        <taxon>Campylobacterales</taxon>
        <taxon>Sulfurovaceae</taxon>
        <taxon>Sulfurovum</taxon>
    </lineage>
</organism>
<dbReference type="NCBIfam" id="TIGR02481">
    <property type="entry name" value="hemeryth_dom"/>
    <property type="match status" value="1"/>
</dbReference>
<keyword evidence="2" id="KW-0479">Metal-binding</keyword>
<evidence type="ECO:0000256" key="2">
    <source>
        <dbReference type="ARBA" id="ARBA00022723"/>
    </source>
</evidence>
<dbReference type="InterPro" id="IPR035938">
    <property type="entry name" value="Hemerythrin-like_sf"/>
</dbReference>
<feature type="domain" description="Hemerythrin-like" evidence="4">
    <location>
        <begin position="9"/>
        <end position="115"/>
    </location>
</feature>
<reference evidence="5" key="1">
    <citation type="submission" date="2023-01" db="EMBL/GenBank/DDBJ databases">
        <title>Sulfurovum sp. zt1-1 genome assembly.</title>
        <authorList>
            <person name="Wang J."/>
        </authorList>
    </citation>
    <scope>NUCLEOTIDE SEQUENCE</scope>
    <source>
        <strain evidence="5">Zt1-1</strain>
    </source>
</reference>
<accession>A0ABT7QVG9</accession>
<dbReference type="InterPro" id="IPR012827">
    <property type="entry name" value="Hemerythrin_metal-bd"/>
</dbReference>
<keyword evidence="3" id="KW-0408">Iron</keyword>
<dbReference type="InterPro" id="IPR012312">
    <property type="entry name" value="Hemerythrin-like"/>
</dbReference>
<evidence type="ECO:0000259" key="4">
    <source>
        <dbReference type="Pfam" id="PF01814"/>
    </source>
</evidence>
<comment type="caution">
    <text evidence="5">The sequence shown here is derived from an EMBL/GenBank/DDBJ whole genome shotgun (WGS) entry which is preliminary data.</text>
</comment>
<comment type="similarity">
    <text evidence="1">Belongs to the hemerythrin family.</text>
</comment>